<dbReference type="GO" id="GO:0005975">
    <property type="term" value="P:carbohydrate metabolic process"/>
    <property type="evidence" value="ECO:0007669"/>
    <property type="project" value="InterPro"/>
</dbReference>
<evidence type="ECO:0000259" key="1">
    <source>
        <dbReference type="Pfam" id="PF00534"/>
    </source>
</evidence>
<accession>A0A4V5P2I5</accession>
<dbReference type="EMBL" id="SWBR01000003">
    <property type="protein sequence ID" value="TKC08385.1"/>
    <property type="molecule type" value="Genomic_DNA"/>
</dbReference>
<name>A0A4V5P2I5_9SPHI</name>
<organism evidence="2 3">
    <name type="scientific">Pedobacter polaris</name>
    <dbReference type="NCBI Taxonomy" id="2571273"/>
    <lineage>
        <taxon>Bacteria</taxon>
        <taxon>Pseudomonadati</taxon>
        <taxon>Bacteroidota</taxon>
        <taxon>Sphingobacteriia</taxon>
        <taxon>Sphingobacteriales</taxon>
        <taxon>Sphingobacteriaceae</taxon>
        <taxon>Pedobacter</taxon>
    </lineage>
</organism>
<dbReference type="Gene3D" id="3.40.50.2000">
    <property type="entry name" value="Glycogen Phosphorylase B"/>
    <property type="match status" value="2"/>
</dbReference>
<sequence length="761" mass="86677">MKIAYISTYPPRECGLATFNNNLIKAITANFENQSLMETSMVIAMNNSDDVEEYNYPKEVKFVIRQNNQDDYIQAAKFINESDVDACILQHEFGIFGGESGIYVLPFINQIEKPIISILHTILNAPTYLQKSIIKEIAKRSAKIVVMSNKAVNFLQDIYQISKDKIQVIEHGVPDLEAPTVNPIKQIEELKNKKILLTFGLISRNKGLETVVKALPAIVANHPDVVYVVLGNTHPGVVKNSGEEYRDYLKQLAADLNVSKHLIFMNRFVEEEELIDYLTAADIYVTPYFNEAQITSGTLSYAVGAGAAVVSTPYWHAQELLDNNRGRLFNFKDDVGLANIVNQLLEHPDKLKALKRNAYQYGLNLRWPKIGKSFIDVIEKAAKHPDYSDKILRQIIDRSLIPEFDLSYVKRLTDDTGIFQHAKFGIPNRKEGYCIDDNSRALIMALMSYQEDKNPDALNLLPVYLSYIHDLQLDNGNFRNFTSFSRQFLDEEGSDDSFGRTVWALGYLINASPNRSYTEFGYELFFKSVQHFKNLTHLRGICNAITGVSYYLKTHPYDERILAELNTLTTKLISSYQNTKDEEWHWFEDHLTYDNAIFPLALFHSAEITGNEEVLKIAHESLSYLEKITFSLSTVNPVGNNGWHIRGNSVTPMYDQQAIEIMAMVLMYHQAYVVTRESEYMKKMFTSYLWFLGENSLRIPLYDSDTKGCADGLQSGGVNRNQGAESTLAYLISHLTVLKAVKYENQLNGLKKEVKLITIDK</sequence>
<dbReference type="SUPFAM" id="SSF48208">
    <property type="entry name" value="Six-hairpin glycosidases"/>
    <property type="match status" value="1"/>
</dbReference>
<comment type="caution">
    <text evidence="2">The sequence shown here is derived from an EMBL/GenBank/DDBJ whole genome shotgun (WGS) entry which is preliminary data.</text>
</comment>
<gene>
    <name evidence="2" type="ORF">FA048_14620</name>
</gene>
<evidence type="ECO:0000313" key="3">
    <source>
        <dbReference type="Proteomes" id="UP000309488"/>
    </source>
</evidence>
<dbReference type="SUPFAM" id="SSF53756">
    <property type="entry name" value="UDP-Glycosyltransferase/glycogen phosphorylase"/>
    <property type="match status" value="1"/>
</dbReference>
<dbReference type="InterPro" id="IPR001296">
    <property type="entry name" value="Glyco_trans_1"/>
</dbReference>
<dbReference type="GO" id="GO:0016757">
    <property type="term" value="F:glycosyltransferase activity"/>
    <property type="evidence" value="ECO:0007669"/>
    <property type="project" value="InterPro"/>
</dbReference>
<dbReference type="Pfam" id="PF00534">
    <property type="entry name" value="Glycos_transf_1"/>
    <property type="match status" value="1"/>
</dbReference>
<dbReference type="PANTHER" id="PTHR12526:SF572">
    <property type="entry name" value="BLL5144 PROTEIN"/>
    <property type="match status" value="1"/>
</dbReference>
<dbReference type="InterPro" id="IPR008928">
    <property type="entry name" value="6-hairpin_glycosidase_sf"/>
</dbReference>
<dbReference type="PANTHER" id="PTHR12526">
    <property type="entry name" value="GLYCOSYLTRANSFERASE"/>
    <property type="match status" value="1"/>
</dbReference>
<feature type="domain" description="Glycosyl transferase family 1" evidence="1">
    <location>
        <begin position="186"/>
        <end position="360"/>
    </location>
</feature>
<reference evidence="2 3" key="1">
    <citation type="submission" date="2019-04" db="EMBL/GenBank/DDBJ databases">
        <title>Pedobacter sp. RP-3-22 sp. nov., isolated from Arctic soil.</title>
        <authorList>
            <person name="Dahal R.H."/>
            <person name="Kim D.-U."/>
        </authorList>
    </citation>
    <scope>NUCLEOTIDE SEQUENCE [LARGE SCALE GENOMIC DNA]</scope>
    <source>
        <strain evidence="2 3">RP-3-22</strain>
    </source>
</reference>
<evidence type="ECO:0000313" key="2">
    <source>
        <dbReference type="EMBL" id="TKC08385.1"/>
    </source>
</evidence>
<protein>
    <submittedName>
        <fullName evidence="2">Glycosyltransferase</fullName>
    </submittedName>
</protein>
<keyword evidence="3" id="KW-1185">Reference proteome</keyword>
<dbReference type="AlphaFoldDB" id="A0A4V5P2I5"/>
<dbReference type="RefSeq" id="WP_136842381.1">
    <property type="nucleotide sequence ID" value="NZ_SWBR01000003.1"/>
</dbReference>
<dbReference type="OrthoDB" id="9765330at2"/>
<keyword evidence="2" id="KW-0808">Transferase</keyword>
<dbReference type="CDD" id="cd03822">
    <property type="entry name" value="GT4_mannosyltransferase-like"/>
    <property type="match status" value="1"/>
</dbReference>
<proteinExistence type="predicted"/>
<dbReference type="Proteomes" id="UP000309488">
    <property type="component" value="Unassembled WGS sequence"/>
</dbReference>